<dbReference type="CDD" id="cd06529">
    <property type="entry name" value="S24_LexA-like"/>
    <property type="match status" value="1"/>
</dbReference>
<evidence type="ECO:0000256" key="4">
    <source>
        <dbReference type="ARBA" id="ARBA00022813"/>
    </source>
</evidence>
<accession>A0A8T7M3V9</accession>
<comment type="similarity">
    <text evidence="1 7">Belongs to the peptidase S24 family.</text>
</comment>
<keyword evidence="6" id="KW-0742">SOS response</keyword>
<dbReference type="PANTHER" id="PTHR33516:SF2">
    <property type="entry name" value="LEXA REPRESSOR-RELATED"/>
    <property type="match status" value="1"/>
</dbReference>
<dbReference type="InterPro" id="IPR036286">
    <property type="entry name" value="LexA/Signal_pep-like_sf"/>
</dbReference>
<dbReference type="GO" id="GO:0006281">
    <property type="term" value="P:DNA repair"/>
    <property type="evidence" value="ECO:0007669"/>
    <property type="project" value="UniProtKB-KW"/>
</dbReference>
<dbReference type="InterPro" id="IPR015927">
    <property type="entry name" value="Peptidase_S24_S26A/B/C"/>
</dbReference>
<dbReference type="GO" id="GO:0003887">
    <property type="term" value="F:DNA-directed DNA polymerase activity"/>
    <property type="evidence" value="ECO:0007669"/>
    <property type="project" value="UniProtKB-EC"/>
</dbReference>
<keyword evidence="2" id="KW-0227">DNA damage</keyword>
<keyword evidence="9" id="KW-0808">Transferase</keyword>
<dbReference type="GO" id="GO:0006355">
    <property type="term" value="P:regulation of DNA-templated transcription"/>
    <property type="evidence" value="ECO:0007669"/>
    <property type="project" value="InterPro"/>
</dbReference>
<keyword evidence="12" id="KW-1185">Reference proteome</keyword>
<dbReference type="RefSeq" id="WP_341471859.1">
    <property type="nucleotide sequence ID" value="NZ_CP128401.1"/>
</dbReference>
<keyword evidence="3 7" id="KW-0378">Hydrolase</keyword>
<organism evidence="9 11">
    <name type="scientific">Candidatus Chlorohelix allophototropha</name>
    <dbReference type="NCBI Taxonomy" id="3003348"/>
    <lineage>
        <taxon>Bacteria</taxon>
        <taxon>Bacillati</taxon>
        <taxon>Chloroflexota</taxon>
        <taxon>Chloroflexia</taxon>
        <taxon>Candidatus Chloroheliales</taxon>
        <taxon>Candidatus Chloroheliaceae</taxon>
        <taxon>Candidatus Chlorohelix</taxon>
    </lineage>
</organism>
<evidence type="ECO:0000259" key="8">
    <source>
        <dbReference type="Pfam" id="PF00717"/>
    </source>
</evidence>
<keyword evidence="4 7" id="KW-0068">Autocatalytic cleavage</keyword>
<dbReference type="PANTHER" id="PTHR33516">
    <property type="entry name" value="LEXA REPRESSOR"/>
    <property type="match status" value="1"/>
</dbReference>
<dbReference type="Pfam" id="PF00717">
    <property type="entry name" value="Peptidase_S24"/>
    <property type="match status" value="1"/>
</dbReference>
<keyword evidence="5" id="KW-0234">DNA repair</keyword>
<dbReference type="Gene3D" id="2.10.109.10">
    <property type="entry name" value="Umud Fragment, subunit A"/>
    <property type="match status" value="1"/>
</dbReference>
<dbReference type="SUPFAM" id="SSF51306">
    <property type="entry name" value="LexA/Signal peptidase"/>
    <property type="match status" value="1"/>
</dbReference>
<dbReference type="EC" id="2.7.7.7" evidence="9"/>
<gene>
    <name evidence="9" type="primary">umuD</name>
    <name evidence="9" type="ORF">HXX08_12855</name>
    <name evidence="10" type="ORF">OZ401_004776</name>
</gene>
<sequence>MRGTAAETFGARRLPEFAGLPLFLSAVAAGFPSPAEDYVDTLLDLNRLLIKNPAATFFMRVSGESMLGAGIHPHDVLVVDRSLKPRDGSVVVAVLDGEFTVKRLRKRQGGYVLEAENALFPPLVVTGEMTLEIWGVVTAVVHDL</sequence>
<dbReference type="Proteomes" id="UP001431572">
    <property type="component" value="Plasmid unnamed1"/>
</dbReference>
<dbReference type="InterPro" id="IPR050077">
    <property type="entry name" value="LexA_repressor"/>
</dbReference>
<keyword evidence="9" id="KW-0548">Nucleotidyltransferase</keyword>
<dbReference type="GO" id="GO:0016787">
    <property type="term" value="F:hydrolase activity"/>
    <property type="evidence" value="ECO:0007669"/>
    <property type="project" value="UniProtKB-KW"/>
</dbReference>
<dbReference type="PRINTS" id="PR00726">
    <property type="entry name" value="LEXASERPTASE"/>
</dbReference>
<evidence type="ECO:0000256" key="2">
    <source>
        <dbReference type="ARBA" id="ARBA00022763"/>
    </source>
</evidence>
<dbReference type="EMBL" id="CP128401">
    <property type="protein sequence ID" value="WJW69975.1"/>
    <property type="molecule type" value="Genomic_DNA"/>
</dbReference>
<reference evidence="9 11" key="1">
    <citation type="submission" date="2020-06" db="EMBL/GenBank/DDBJ databases">
        <title>Anoxygenic phototrophic Chloroflexota member uses a Type I reaction center.</title>
        <authorList>
            <person name="Tsuji J.M."/>
            <person name="Shaw N.A."/>
            <person name="Nagashima S."/>
            <person name="Venkiteswaran J."/>
            <person name="Schiff S.L."/>
            <person name="Hanada S."/>
            <person name="Tank M."/>
            <person name="Neufeld J.D."/>
        </authorList>
    </citation>
    <scope>NUCLEOTIDE SEQUENCE [LARGE SCALE GENOMIC DNA]</scope>
    <source>
        <strain evidence="9">L227-S17</strain>
    </source>
</reference>
<dbReference type="NCBIfam" id="NF007621">
    <property type="entry name" value="PRK10276.1"/>
    <property type="match status" value="1"/>
</dbReference>
<evidence type="ECO:0000256" key="5">
    <source>
        <dbReference type="ARBA" id="ARBA00023204"/>
    </source>
</evidence>
<dbReference type="AlphaFoldDB" id="A0A8T7M3V9"/>
<dbReference type="GO" id="GO:0003677">
    <property type="term" value="F:DNA binding"/>
    <property type="evidence" value="ECO:0007669"/>
    <property type="project" value="InterPro"/>
</dbReference>
<proteinExistence type="inferred from homology"/>
<dbReference type="InterPro" id="IPR039418">
    <property type="entry name" value="LexA-like"/>
</dbReference>
<evidence type="ECO:0000256" key="3">
    <source>
        <dbReference type="ARBA" id="ARBA00022801"/>
    </source>
</evidence>
<protein>
    <submittedName>
        <fullName evidence="9">Translesion error-prone DNA polymerase V autoproteolytic subunit</fullName>
        <ecNumber evidence="9">2.7.7.7</ecNumber>
    </submittedName>
</protein>
<evidence type="ECO:0000256" key="7">
    <source>
        <dbReference type="RuleBase" id="RU003991"/>
    </source>
</evidence>
<evidence type="ECO:0000313" key="11">
    <source>
        <dbReference type="Proteomes" id="UP000521676"/>
    </source>
</evidence>
<keyword evidence="10" id="KW-0614">Plasmid</keyword>
<feature type="domain" description="Peptidase S24/S26A/S26B/S26C" evidence="8">
    <location>
        <begin position="21"/>
        <end position="137"/>
    </location>
</feature>
<dbReference type="EMBL" id="JACATZ010000001">
    <property type="protein sequence ID" value="NWJ46762.1"/>
    <property type="molecule type" value="Genomic_DNA"/>
</dbReference>
<reference evidence="10" key="2">
    <citation type="journal article" date="2024" name="Nature">
        <title>Anoxygenic phototroph of the Chloroflexota uses a type I reaction centre.</title>
        <authorList>
            <person name="Tsuji J.M."/>
            <person name="Shaw N.A."/>
            <person name="Nagashima S."/>
            <person name="Venkiteswaran J.J."/>
            <person name="Schiff S.L."/>
            <person name="Watanabe T."/>
            <person name="Fukui M."/>
            <person name="Hanada S."/>
            <person name="Tank M."/>
            <person name="Neufeld J.D."/>
        </authorList>
    </citation>
    <scope>NUCLEOTIDE SEQUENCE</scope>
    <source>
        <strain evidence="10">L227-S17</strain>
        <plasmid evidence="10 12">unnamed1</plasmid>
    </source>
</reference>
<evidence type="ECO:0000256" key="6">
    <source>
        <dbReference type="ARBA" id="ARBA00023236"/>
    </source>
</evidence>
<evidence type="ECO:0000313" key="9">
    <source>
        <dbReference type="EMBL" id="NWJ46762.1"/>
    </source>
</evidence>
<evidence type="ECO:0000256" key="1">
    <source>
        <dbReference type="ARBA" id="ARBA00007484"/>
    </source>
</evidence>
<dbReference type="Proteomes" id="UP000521676">
    <property type="component" value="Unassembled WGS sequence"/>
</dbReference>
<dbReference type="GO" id="GO:0009432">
    <property type="term" value="P:SOS response"/>
    <property type="evidence" value="ECO:0007669"/>
    <property type="project" value="UniProtKB-KW"/>
</dbReference>
<dbReference type="InterPro" id="IPR006197">
    <property type="entry name" value="Peptidase_S24_LexA"/>
</dbReference>
<name>A0A8T7M3V9_9CHLR</name>
<evidence type="ECO:0000313" key="12">
    <source>
        <dbReference type="Proteomes" id="UP001431572"/>
    </source>
</evidence>
<evidence type="ECO:0000313" key="10">
    <source>
        <dbReference type="EMBL" id="WJW69975.1"/>
    </source>
</evidence>
<geneLocation type="plasmid" evidence="10 12">
    <name>unnamed1</name>
</geneLocation>